<dbReference type="OMA" id="AHLQGWC"/>
<keyword evidence="1" id="KW-1133">Transmembrane helix</keyword>
<sequence length="182" mass="19860">MQAAQQNRSSRSMDDKTCCAAGNANSSAPAAPVHLQVWCRACLHLAALAFLACAFVQTAGRARHHPWDLAFVVAAYANLAALFVVLRRAERLTPESPDDERRWLQRAAWALSTVLSCLFAYRVARIMPPAMAVAVWAMTATVVAGGLYFLVLNDGGRRSEEDCHVADDGKLAFQKIPTDEMV</sequence>
<dbReference type="EnsemblPlants" id="OPUNC05G05100.1">
    <property type="protein sequence ID" value="OPUNC05G05100.1"/>
    <property type="gene ID" value="OPUNC05G05100"/>
</dbReference>
<keyword evidence="3" id="KW-1185">Reference proteome</keyword>
<feature type="transmembrane region" description="Helical" evidence="1">
    <location>
        <begin position="107"/>
        <end position="124"/>
    </location>
</feature>
<name>A0A0E0KZ88_ORYPU</name>
<feature type="transmembrane region" description="Helical" evidence="1">
    <location>
        <begin position="37"/>
        <end position="57"/>
    </location>
</feature>
<dbReference type="Pfam" id="PF20100">
    <property type="entry name" value="DUF6490"/>
    <property type="match status" value="1"/>
</dbReference>
<evidence type="ECO:0000256" key="1">
    <source>
        <dbReference type="SAM" id="Phobius"/>
    </source>
</evidence>
<evidence type="ECO:0000313" key="2">
    <source>
        <dbReference type="EnsemblPlants" id="OPUNC05G05100.1"/>
    </source>
</evidence>
<keyword evidence="1" id="KW-0472">Membrane</keyword>
<feature type="transmembrane region" description="Helical" evidence="1">
    <location>
        <begin position="69"/>
        <end position="86"/>
    </location>
</feature>
<keyword evidence="1" id="KW-0812">Transmembrane</keyword>
<accession>A0A0E0KZ88</accession>
<protein>
    <submittedName>
        <fullName evidence="2">Uncharacterized protein</fullName>
    </submittedName>
</protein>
<dbReference type="Proteomes" id="UP000026962">
    <property type="component" value="Chromosome 5"/>
</dbReference>
<dbReference type="eggNOG" id="ENOG502R3J6">
    <property type="taxonomic scope" value="Eukaryota"/>
</dbReference>
<evidence type="ECO:0000313" key="3">
    <source>
        <dbReference type="Proteomes" id="UP000026962"/>
    </source>
</evidence>
<dbReference type="PANTHER" id="PTHR46610:SF20">
    <property type="entry name" value="OS05G0181300 PROTEIN"/>
    <property type="match status" value="1"/>
</dbReference>
<dbReference type="Gramene" id="OPUNC05G05100.1">
    <property type="protein sequence ID" value="OPUNC05G05100.1"/>
    <property type="gene ID" value="OPUNC05G05100"/>
</dbReference>
<organism evidence="2">
    <name type="scientific">Oryza punctata</name>
    <name type="common">Red rice</name>
    <dbReference type="NCBI Taxonomy" id="4537"/>
    <lineage>
        <taxon>Eukaryota</taxon>
        <taxon>Viridiplantae</taxon>
        <taxon>Streptophyta</taxon>
        <taxon>Embryophyta</taxon>
        <taxon>Tracheophyta</taxon>
        <taxon>Spermatophyta</taxon>
        <taxon>Magnoliopsida</taxon>
        <taxon>Liliopsida</taxon>
        <taxon>Poales</taxon>
        <taxon>Poaceae</taxon>
        <taxon>BOP clade</taxon>
        <taxon>Oryzoideae</taxon>
        <taxon>Oryzeae</taxon>
        <taxon>Oryzinae</taxon>
        <taxon>Oryza</taxon>
    </lineage>
</organism>
<dbReference type="PANTHER" id="PTHR46610">
    <property type="entry name" value="OS05G0181300 PROTEIN"/>
    <property type="match status" value="1"/>
</dbReference>
<proteinExistence type="predicted"/>
<dbReference type="InterPro" id="IPR045501">
    <property type="entry name" value="DUF6490"/>
</dbReference>
<reference evidence="2" key="2">
    <citation type="submission" date="2018-05" db="EMBL/GenBank/DDBJ databases">
        <title>OpunRS2 (Oryza punctata Reference Sequence Version 2).</title>
        <authorList>
            <person name="Zhang J."/>
            <person name="Kudrna D."/>
            <person name="Lee S."/>
            <person name="Talag J."/>
            <person name="Welchert J."/>
            <person name="Wing R.A."/>
        </authorList>
    </citation>
    <scope>NUCLEOTIDE SEQUENCE [LARGE SCALE GENOMIC DNA]</scope>
</reference>
<dbReference type="AlphaFoldDB" id="A0A0E0KZ88"/>
<reference evidence="2" key="1">
    <citation type="submission" date="2015-04" db="UniProtKB">
        <authorList>
            <consortium name="EnsemblPlants"/>
        </authorList>
    </citation>
    <scope>IDENTIFICATION</scope>
</reference>
<dbReference type="HOGENOM" id="CLU_120305_0_0_1"/>
<feature type="transmembrane region" description="Helical" evidence="1">
    <location>
        <begin position="130"/>
        <end position="151"/>
    </location>
</feature>